<evidence type="ECO:0000256" key="3">
    <source>
        <dbReference type="SAM" id="Phobius"/>
    </source>
</evidence>
<evidence type="ECO:0000313" key="5">
    <source>
        <dbReference type="RefSeq" id="XP_052132396.1"/>
    </source>
</evidence>
<dbReference type="RefSeq" id="XP_052132396.1">
    <property type="nucleotide sequence ID" value="XM_052276436.1"/>
</dbReference>
<keyword evidence="4" id="KW-1185">Reference proteome</keyword>
<evidence type="ECO:0000256" key="1">
    <source>
        <dbReference type="SAM" id="Coils"/>
    </source>
</evidence>
<name>A0A9C6XAX6_FRAOC</name>
<keyword evidence="1" id="KW-0175">Coiled coil</keyword>
<sequence>MALSGRHLSYAICLVLQGKLQGVLEENQQLRDQLEQLRSHNASLALQLQEQYDESARCLADISSSLSTEANIDGRWTSLLVAIFCRLGVTLNICLILFLFRVSGVVSRRGPLAPRGSLEEDEKQPSLVTPPRGPGVHGHALHGHGRVSRASSCGSSSGGSSRGVVGRPPRLDQHHGVHLPYHRRQRAASPDAVAPGPWDYSDHADLCDSGFWSLQASPPRSSSVLAAALSPASAASHTAPSTPTPARLCWLGRSASPAAPETLISPPPGPGGTFILSTRRPRPSRH</sequence>
<evidence type="ECO:0000256" key="2">
    <source>
        <dbReference type="SAM" id="MobiDB-lite"/>
    </source>
</evidence>
<dbReference type="KEGG" id="foc:113206851"/>
<keyword evidence="3" id="KW-1133">Transmembrane helix</keyword>
<feature type="transmembrane region" description="Helical" evidence="3">
    <location>
        <begin position="76"/>
        <end position="100"/>
    </location>
</feature>
<accession>A0A9C6XAX6</accession>
<feature type="region of interest" description="Disordered" evidence="2">
    <location>
        <begin position="257"/>
        <end position="286"/>
    </location>
</feature>
<keyword evidence="3" id="KW-0472">Membrane</keyword>
<reference evidence="5" key="1">
    <citation type="submission" date="2025-08" db="UniProtKB">
        <authorList>
            <consortium name="RefSeq"/>
        </authorList>
    </citation>
    <scope>IDENTIFICATION</scope>
    <source>
        <tissue evidence="5">Whole organism</tissue>
    </source>
</reference>
<gene>
    <name evidence="5" type="primary">LOC113206851</name>
</gene>
<keyword evidence="3" id="KW-0812">Transmembrane</keyword>
<dbReference type="GeneID" id="113206851"/>
<organism evidence="4 5">
    <name type="scientific">Frankliniella occidentalis</name>
    <name type="common">Western flower thrips</name>
    <name type="synonym">Euthrips occidentalis</name>
    <dbReference type="NCBI Taxonomy" id="133901"/>
    <lineage>
        <taxon>Eukaryota</taxon>
        <taxon>Metazoa</taxon>
        <taxon>Ecdysozoa</taxon>
        <taxon>Arthropoda</taxon>
        <taxon>Hexapoda</taxon>
        <taxon>Insecta</taxon>
        <taxon>Pterygota</taxon>
        <taxon>Neoptera</taxon>
        <taxon>Paraneoptera</taxon>
        <taxon>Thysanoptera</taxon>
        <taxon>Terebrantia</taxon>
        <taxon>Thripoidea</taxon>
        <taxon>Thripidae</taxon>
        <taxon>Frankliniella</taxon>
    </lineage>
</organism>
<protein>
    <submittedName>
        <fullName evidence="5">Uncharacterized protein LOC113206851 isoform X1</fullName>
    </submittedName>
</protein>
<dbReference type="AlphaFoldDB" id="A0A9C6XAX6"/>
<evidence type="ECO:0000313" key="4">
    <source>
        <dbReference type="Proteomes" id="UP000504606"/>
    </source>
</evidence>
<feature type="region of interest" description="Disordered" evidence="2">
    <location>
        <begin position="112"/>
        <end position="170"/>
    </location>
</feature>
<dbReference type="Proteomes" id="UP000504606">
    <property type="component" value="Unplaced"/>
</dbReference>
<feature type="coiled-coil region" evidence="1">
    <location>
        <begin position="20"/>
        <end position="54"/>
    </location>
</feature>
<proteinExistence type="predicted"/>